<dbReference type="RefSeq" id="WP_318642600.1">
    <property type="nucleotide sequence ID" value="NZ_CP137892.1"/>
</dbReference>
<dbReference type="SUPFAM" id="SSF46689">
    <property type="entry name" value="Homeodomain-like"/>
    <property type="match status" value="1"/>
</dbReference>
<dbReference type="SMART" id="SM00342">
    <property type="entry name" value="HTH_ARAC"/>
    <property type="match status" value="1"/>
</dbReference>
<dbReference type="InterPro" id="IPR032687">
    <property type="entry name" value="AraC-type_N"/>
</dbReference>
<dbReference type="Proteomes" id="UP001305928">
    <property type="component" value="Chromosome"/>
</dbReference>
<evidence type="ECO:0000256" key="3">
    <source>
        <dbReference type="ARBA" id="ARBA00023163"/>
    </source>
</evidence>
<proteinExistence type="predicted"/>
<feature type="domain" description="HTH araC/xylS-type" evidence="4">
    <location>
        <begin position="230"/>
        <end position="332"/>
    </location>
</feature>
<dbReference type="PANTHER" id="PTHR47894">
    <property type="entry name" value="HTH-TYPE TRANSCRIPTIONAL REGULATOR GADX"/>
    <property type="match status" value="1"/>
</dbReference>
<keyword evidence="1" id="KW-0805">Transcription regulation</keyword>
<evidence type="ECO:0000313" key="6">
    <source>
        <dbReference type="Proteomes" id="UP001305928"/>
    </source>
</evidence>
<dbReference type="Pfam" id="PF12833">
    <property type="entry name" value="HTH_18"/>
    <property type="match status" value="1"/>
</dbReference>
<evidence type="ECO:0000256" key="2">
    <source>
        <dbReference type="ARBA" id="ARBA00023125"/>
    </source>
</evidence>
<organism evidence="5 6">
    <name type="scientific">Pseudomonas benzenivorans</name>
    <dbReference type="NCBI Taxonomy" id="556533"/>
    <lineage>
        <taxon>Bacteria</taxon>
        <taxon>Pseudomonadati</taxon>
        <taxon>Pseudomonadota</taxon>
        <taxon>Gammaproteobacteria</taxon>
        <taxon>Pseudomonadales</taxon>
        <taxon>Pseudomonadaceae</taxon>
        <taxon>Pseudomonas</taxon>
    </lineage>
</organism>
<evidence type="ECO:0000256" key="1">
    <source>
        <dbReference type="ARBA" id="ARBA00023015"/>
    </source>
</evidence>
<keyword evidence="2" id="KW-0238">DNA-binding</keyword>
<sequence>MSFNPFVRALSLIGFAEFATQQGLNPVDMLRRAALPQQSLERHDGIIAFRRYCALLDICQRQSGNTLFGLQLGLFQGVNVFGELLYLIRNARTVAEALDELRDHYALYNGAAYIGLDIDGDTATLSYRVTELDLPGLPQAEELACAVGVQLLRALIGDSWRPEAILLRHPALQDEASYRQALGFLPSFSAHCSGFQFSTSALSLPLSTADTRLQQLIVEHMKRMERLSADDLASYVKVLLRHLLPSGRATVEKVADCMAYNTRTLQRRLSQEGTSFQQLLDETRQDMACHYLEDPFISMTQMSGLLGYSNQSGFCRAFNRWFQVTPLAWQKRNSPNQQPRLLRDSRLNTLHRRSEGDN</sequence>
<protein>
    <submittedName>
        <fullName evidence="5">AraC family transcriptional regulator</fullName>
    </submittedName>
</protein>
<reference evidence="5 6" key="1">
    <citation type="submission" date="2023-11" db="EMBL/GenBank/DDBJ databases">
        <title>Complete genome of Pseudomonas benzenivorans BA3361.</title>
        <authorList>
            <person name="Shin S.Y."/>
            <person name="Song J."/>
            <person name="Kang H."/>
        </authorList>
    </citation>
    <scope>NUCLEOTIDE SEQUENCE [LARGE SCALE GENOMIC DNA]</scope>
    <source>
        <strain evidence="5 6">HNIBRBA3361</strain>
    </source>
</reference>
<dbReference type="InterPro" id="IPR009057">
    <property type="entry name" value="Homeodomain-like_sf"/>
</dbReference>
<accession>A0ABZ0PRV5</accession>
<dbReference type="PANTHER" id="PTHR47894:SF4">
    <property type="entry name" value="HTH-TYPE TRANSCRIPTIONAL REGULATOR GADX"/>
    <property type="match status" value="1"/>
</dbReference>
<evidence type="ECO:0000259" key="4">
    <source>
        <dbReference type="PROSITE" id="PS01124"/>
    </source>
</evidence>
<evidence type="ECO:0000313" key="5">
    <source>
        <dbReference type="EMBL" id="WPC03888.1"/>
    </source>
</evidence>
<dbReference type="InterPro" id="IPR018060">
    <property type="entry name" value="HTH_AraC"/>
</dbReference>
<name>A0ABZ0PRV5_9PSED</name>
<dbReference type="Gene3D" id="1.10.10.60">
    <property type="entry name" value="Homeodomain-like"/>
    <property type="match status" value="1"/>
</dbReference>
<keyword evidence="3" id="KW-0804">Transcription</keyword>
<gene>
    <name evidence="5" type="ORF">SBP02_13990</name>
</gene>
<dbReference type="EMBL" id="CP137892">
    <property type="protein sequence ID" value="WPC03888.1"/>
    <property type="molecule type" value="Genomic_DNA"/>
</dbReference>
<dbReference type="Pfam" id="PF12625">
    <property type="entry name" value="Arabinose_bd"/>
    <property type="match status" value="1"/>
</dbReference>
<keyword evidence="6" id="KW-1185">Reference proteome</keyword>
<dbReference type="PROSITE" id="PS01124">
    <property type="entry name" value="HTH_ARAC_FAMILY_2"/>
    <property type="match status" value="1"/>
</dbReference>